<feature type="region of interest" description="Disordered" evidence="1">
    <location>
        <begin position="15"/>
        <end position="34"/>
    </location>
</feature>
<gene>
    <name evidence="2" type="ORF">E2C01_007705</name>
</gene>
<evidence type="ECO:0000313" key="3">
    <source>
        <dbReference type="Proteomes" id="UP000324222"/>
    </source>
</evidence>
<dbReference type="AlphaFoldDB" id="A0A5B7D337"/>
<protein>
    <submittedName>
        <fullName evidence="2">Uncharacterized protein</fullName>
    </submittedName>
</protein>
<keyword evidence="3" id="KW-1185">Reference proteome</keyword>
<organism evidence="2 3">
    <name type="scientific">Portunus trituberculatus</name>
    <name type="common">Swimming crab</name>
    <name type="synonym">Neptunus trituberculatus</name>
    <dbReference type="NCBI Taxonomy" id="210409"/>
    <lineage>
        <taxon>Eukaryota</taxon>
        <taxon>Metazoa</taxon>
        <taxon>Ecdysozoa</taxon>
        <taxon>Arthropoda</taxon>
        <taxon>Crustacea</taxon>
        <taxon>Multicrustacea</taxon>
        <taxon>Malacostraca</taxon>
        <taxon>Eumalacostraca</taxon>
        <taxon>Eucarida</taxon>
        <taxon>Decapoda</taxon>
        <taxon>Pleocyemata</taxon>
        <taxon>Brachyura</taxon>
        <taxon>Eubrachyura</taxon>
        <taxon>Portunoidea</taxon>
        <taxon>Portunidae</taxon>
        <taxon>Portuninae</taxon>
        <taxon>Portunus</taxon>
    </lineage>
</organism>
<reference evidence="2 3" key="1">
    <citation type="submission" date="2019-05" db="EMBL/GenBank/DDBJ databases">
        <title>Another draft genome of Portunus trituberculatus and its Hox gene families provides insights of decapod evolution.</title>
        <authorList>
            <person name="Jeong J.-H."/>
            <person name="Song I."/>
            <person name="Kim S."/>
            <person name="Choi T."/>
            <person name="Kim D."/>
            <person name="Ryu S."/>
            <person name="Kim W."/>
        </authorList>
    </citation>
    <scope>NUCLEOTIDE SEQUENCE [LARGE SCALE GENOMIC DNA]</scope>
    <source>
        <tissue evidence="2">Muscle</tissue>
    </source>
</reference>
<evidence type="ECO:0000256" key="1">
    <source>
        <dbReference type="SAM" id="MobiDB-lite"/>
    </source>
</evidence>
<dbReference type="EMBL" id="VSRR010000389">
    <property type="protein sequence ID" value="MPC14926.1"/>
    <property type="molecule type" value="Genomic_DNA"/>
</dbReference>
<proteinExistence type="predicted"/>
<comment type="caution">
    <text evidence="2">The sequence shown here is derived from an EMBL/GenBank/DDBJ whole genome shotgun (WGS) entry which is preliminary data.</text>
</comment>
<accession>A0A5B7D337</accession>
<dbReference type="Proteomes" id="UP000324222">
    <property type="component" value="Unassembled WGS sequence"/>
</dbReference>
<sequence length="89" mass="10155">MQCFEGMLTLPAPTRQLETPRCTDEDQHPTENLAASKSDYARLGALEALARRAVILGDACVSRASLPWYICRQMYRNDVATIRRKKEKR</sequence>
<name>A0A5B7D337_PORTR</name>
<evidence type="ECO:0000313" key="2">
    <source>
        <dbReference type="EMBL" id="MPC14926.1"/>
    </source>
</evidence>